<dbReference type="Pfam" id="PF02674">
    <property type="entry name" value="Colicin_V"/>
    <property type="match status" value="1"/>
</dbReference>
<dbReference type="AlphaFoldDB" id="A0A1H8JP86"/>
<reference evidence="6 7" key="1">
    <citation type="submission" date="2016-10" db="EMBL/GenBank/DDBJ databases">
        <authorList>
            <person name="de Groot N.N."/>
        </authorList>
    </citation>
    <scope>NUCLEOTIDE SEQUENCE [LARGE SCALE GENOMIC DNA]</scope>
    <source>
        <strain evidence="6 7">DSM 15123</strain>
    </source>
</reference>
<dbReference type="InterPro" id="IPR003825">
    <property type="entry name" value="Colicin-V_CvpA"/>
</dbReference>
<dbReference type="PANTHER" id="PTHR36926:SF1">
    <property type="entry name" value="COLICIN V PRODUCTION PROTEIN"/>
    <property type="match status" value="1"/>
</dbReference>
<name>A0A1H8JP86_9BURK</name>
<organism evidence="6 7">
    <name type="scientific">Brachymonas denitrificans DSM 15123</name>
    <dbReference type="NCBI Taxonomy" id="1121117"/>
    <lineage>
        <taxon>Bacteria</taxon>
        <taxon>Pseudomonadati</taxon>
        <taxon>Pseudomonadota</taxon>
        <taxon>Betaproteobacteria</taxon>
        <taxon>Burkholderiales</taxon>
        <taxon>Comamonadaceae</taxon>
        <taxon>Brachymonas</taxon>
    </lineage>
</organism>
<comment type="subcellular location">
    <subcellularLocation>
        <location evidence="1">Membrane</location>
        <topology evidence="1">Multi-pass membrane protein</topology>
    </subcellularLocation>
</comment>
<protein>
    <submittedName>
        <fullName evidence="6">Membrane protein required for colicin V production</fullName>
    </submittedName>
</protein>
<keyword evidence="3 5" id="KW-1133">Transmembrane helix</keyword>
<dbReference type="EMBL" id="FOCW01000007">
    <property type="protein sequence ID" value="SEN82167.1"/>
    <property type="molecule type" value="Genomic_DNA"/>
</dbReference>
<keyword evidence="4 5" id="KW-0472">Membrane</keyword>
<evidence type="ECO:0000256" key="1">
    <source>
        <dbReference type="ARBA" id="ARBA00004141"/>
    </source>
</evidence>
<dbReference type="PANTHER" id="PTHR36926">
    <property type="entry name" value="COLICIN V PRODUCTION PROTEIN"/>
    <property type="match status" value="1"/>
</dbReference>
<feature type="transmembrane region" description="Helical" evidence="5">
    <location>
        <begin position="75"/>
        <end position="99"/>
    </location>
</feature>
<feature type="transmembrane region" description="Helical" evidence="5">
    <location>
        <begin position="34"/>
        <end position="55"/>
    </location>
</feature>
<evidence type="ECO:0000313" key="7">
    <source>
        <dbReference type="Proteomes" id="UP000199531"/>
    </source>
</evidence>
<feature type="transmembrane region" description="Helical" evidence="5">
    <location>
        <begin position="111"/>
        <end position="136"/>
    </location>
</feature>
<keyword evidence="7" id="KW-1185">Reference proteome</keyword>
<evidence type="ECO:0000256" key="2">
    <source>
        <dbReference type="ARBA" id="ARBA00022692"/>
    </source>
</evidence>
<gene>
    <name evidence="6" type="ORF">SAMN02745977_02118</name>
</gene>
<evidence type="ECO:0000256" key="5">
    <source>
        <dbReference type="SAM" id="Phobius"/>
    </source>
</evidence>
<dbReference type="RefSeq" id="WP_091817648.1">
    <property type="nucleotide sequence ID" value="NZ_FOCW01000007.1"/>
</dbReference>
<feature type="transmembrane region" description="Helical" evidence="5">
    <location>
        <begin position="6"/>
        <end position="27"/>
    </location>
</feature>
<proteinExistence type="predicted"/>
<dbReference type="GO" id="GO:0009403">
    <property type="term" value="P:toxin biosynthetic process"/>
    <property type="evidence" value="ECO:0007669"/>
    <property type="project" value="InterPro"/>
</dbReference>
<evidence type="ECO:0000256" key="4">
    <source>
        <dbReference type="ARBA" id="ARBA00023136"/>
    </source>
</evidence>
<sequence length="182" mass="19328">MDSVLSLWQSAGLFDAICIAVLLLSIALGMVRGLVAELASVLSWVAAFLAARWAAPAVKIWFGASELMRGWSEQAQYVLAFALVFVLVLLLISLLTGAIRRSLQGLGLGAVDGVLGAGFGALRAVVLLWLLTVAVWSTPLHQGSWWTQSPAAGWLTASLQQVSPLLPNEIRGWLPPALDAKA</sequence>
<evidence type="ECO:0000256" key="3">
    <source>
        <dbReference type="ARBA" id="ARBA00022989"/>
    </source>
</evidence>
<evidence type="ECO:0000313" key="6">
    <source>
        <dbReference type="EMBL" id="SEN82167.1"/>
    </source>
</evidence>
<dbReference type="InterPro" id="IPR052719">
    <property type="entry name" value="CvpA-like"/>
</dbReference>
<dbReference type="Proteomes" id="UP000199531">
    <property type="component" value="Unassembled WGS sequence"/>
</dbReference>
<keyword evidence="2 5" id="KW-0812">Transmembrane</keyword>
<dbReference type="GO" id="GO:0016020">
    <property type="term" value="C:membrane"/>
    <property type="evidence" value="ECO:0007669"/>
    <property type="project" value="UniProtKB-SubCell"/>
</dbReference>
<accession>A0A1H8JP86</accession>
<dbReference type="OrthoDB" id="9810601at2"/>
<dbReference type="STRING" id="1121117.SAMN02745977_02118"/>